<dbReference type="InterPro" id="IPR026444">
    <property type="entry name" value="Secre_tail"/>
</dbReference>
<dbReference type="EMBL" id="BHZE01000020">
    <property type="protein sequence ID" value="GCD78316.1"/>
    <property type="molecule type" value="Genomic_DNA"/>
</dbReference>
<sequence length="594" mass="66943">MVQIGPIYAQIKEVLNVPQRMLLEKPAFKTTQLDTIELPIIDDFSYASIFPEPTFWADQYVLVNNAKGIGMITIGVATFDGLDEKGKPYHPTRITTDTCDILTSRYINLQNRSDVFLSFYYQPGGLGEAPETNDSLSLYFWSPSDSSWYWAWSVTGSGNVLQPFRQVILPIDNPKFLQKGFRFRFISYGAPSGAFDEWHLDYVRLDANRNINDTLIADPSFTRAHPSILSGNFSAIPWWVFNNNQLRSDVTHNYRKNGPPGTQNLVLAQYRAFYNNILIAAGNGNPTLDDTHPYNTEIEFLQPFVNPITLPGTPAGEFSILVESFFAGANAGILRNDTVRHLQEFRNYYAYDDGSAERAFGIVDQAGAITLINLTPLAPDTLAGIYLNFVYAGIDATENDFKIVVYQNNQGVPGAKLYESPDWLKPVYPPLYQTFVPYSLSNPLFINTPVFIGVKQRTIHPLNLGFDVHSPQRHLLIFGDGANWYQSIFQGSLMLRPYFRYQPLNLSVSENKPKATELSIYPNPASDRLFIAQNEPIYQRVDICNATGLVVKSTLLSENITEIPVSDLPAGLYLLRFTDTQDNTLLIKKFIKAH</sequence>
<keyword evidence="1" id="KW-0732">Signal</keyword>
<evidence type="ECO:0000259" key="2">
    <source>
        <dbReference type="Pfam" id="PF18962"/>
    </source>
</evidence>
<reference evidence="3 4" key="1">
    <citation type="submission" date="2018-11" db="EMBL/GenBank/DDBJ databases">
        <title>Schleiferia aggregans sp. nov., a moderately thermophilic heterotrophic bacterium isolated from microbial mats at a terrestrial hot spring.</title>
        <authorList>
            <person name="Iino T."/>
            <person name="Ohkuma M."/>
            <person name="Haruta S."/>
        </authorList>
    </citation>
    <scope>NUCLEOTIDE SEQUENCE [LARGE SCALE GENOMIC DNA]</scope>
    <source>
        <strain evidence="3 4">LA</strain>
    </source>
</reference>
<gene>
    <name evidence="3" type="ORF">JCM31826_17980</name>
</gene>
<name>A0A401XMV6_9FLAO</name>
<evidence type="ECO:0000313" key="4">
    <source>
        <dbReference type="Proteomes" id="UP000286715"/>
    </source>
</evidence>
<dbReference type="RefSeq" id="WP_160160573.1">
    <property type="nucleotide sequence ID" value="NZ_BHZE01000020.1"/>
</dbReference>
<proteinExistence type="predicted"/>
<protein>
    <recommendedName>
        <fullName evidence="2">Secretion system C-terminal sorting domain-containing protein</fullName>
    </recommendedName>
</protein>
<evidence type="ECO:0000313" key="3">
    <source>
        <dbReference type="EMBL" id="GCD78316.1"/>
    </source>
</evidence>
<dbReference type="OrthoDB" id="1488838at2"/>
<dbReference type="Pfam" id="PF18962">
    <property type="entry name" value="Por_Secre_tail"/>
    <property type="match status" value="1"/>
</dbReference>
<organism evidence="3 4">
    <name type="scientific">Thermaurantimonas aggregans</name>
    <dbReference type="NCBI Taxonomy" id="2173829"/>
    <lineage>
        <taxon>Bacteria</taxon>
        <taxon>Pseudomonadati</taxon>
        <taxon>Bacteroidota</taxon>
        <taxon>Flavobacteriia</taxon>
        <taxon>Flavobacteriales</taxon>
        <taxon>Schleiferiaceae</taxon>
        <taxon>Thermaurantimonas</taxon>
    </lineage>
</organism>
<dbReference type="Proteomes" id="UP000286715">
    <property type="component" value="Unassembled WGS sequence"/>
</dbReference>
<keyword evidence="4" id="KW-1185">Reference proteome</keyword>
<dbReference type="NCBIfam" id="TIGR04183">
    <property type="entry name" value="Por_Secre_tail"/>
    <property type="match status" value="1"/>
</dbReference>
<dbReference type="AlphaFoldDB" id="A0A401XMV6"/>
<comment type="caution">
    <text evidence="3">The sequence shown here is derived from an EMBL/GenBank/DDBJ whole genome shotgun (WGS) entry which is preliminary data.</text>
</comment>
<accession>A0A401XMV6</accession>
<feature type="domain" description="Secretion system C-terminal sorting" evidence="2">
    <location>
        <begin position="520"/>
        <end position="591"/>
    </location>
</feature>
<evidence type="ECO:0000256" key="1">
    <source>
        <dbReference type="ARBA" id="ARBA00022729"/>
    </source>
</evidence>